<gene>
    <name evidence="1" type="ORF">FQA47_006879</name>
</gene>
<organism evidence="1 2">
    <name type="scientific">Oryzias melastigma</name>
    <name type="common">Marine medaka</name>
    <dbReference type="NCBI Taxonomy" id="30732"/>
    <lineage>
        <taxon>Eukaryota</taxon>
        <taxon>Metazoa</taxon>
        <taxon>Chordata</taxon>
        <taxon>Craniata</taxon>
        <taxon>Vertebrata</taxon>
        <taxon>Euteleostomi</taxon>
        <taxon>Actinopterygii</taxon>
        <taxon>Neopterygii</taxon>
        <taxon>Teleostei</taxon>
        <taxon>Neoteleostei</taxon>
        <taxon>Acanthomorphata</taxon>
        <taxon>Ovalentaria</taxon>
        <taxon>Atherinomorphae</taxon>
        <taxon>Beloniformes</taxon>
        <taxon>Adrianichthyidae</taxon>
        <taxon>Oryziinae</taxon>
        <taxon>Oryzias</taxon>
    </lineage>
</organism>
<protein>
    <submittedName>
        <fullName evidence="1">Uncharacterized protein</fullName>
    </submittedName>
</protein>
<dbReference type="AlphaFoldDB" id="A0A834CJ94"/>
<sequence>MGTLPPISASLLSEICTCSAKHNANLVLWELLRNPHSTQAYRGVPDQTVRAILANISSQQNDDASMQAFSCLVCSQGRVRTEQSSPSRRSEFKRAASEAKLFHEFTIEIRERLHGWRPPGMLSHTEDSSPDYRGYSSVHMSHSEEGADRFTKMRLFNEVYF</sequence>
<dbReference type="EMBL" id="WKFB01000298">
    <property type="protein sequence ID" value="KAF6727736.1"/>
    <property type="molecule type" value="Genomic_DNA"/>
</dbReference>
<accession>A0A834CJ94</accession>
<evidence type="ECO:0000313" key="2">
    <source>
        <dbReference type="Proteomes" id="UP000646548"/>
    </source>
</evidence>
<dbReference type="Proteomes" id="UP000646548">
    <property type="component" value="Unassembled WGS sequence"/>
</dbReference>
<comment type="caution">
    <text evidence="1">The sequence shown here is derived from an EMBL/GenBank/DDBJ whole genome shotgun (WGS) entry which is preliminary data.</text>
</comment>
<proteinExistence type="predicted"/>
<reference evidence="1" key="1">
    <citation type="journal article" name="BMC Genomics">
        <title>Long-read sequencing and de novo genome assembly of marine medaka (Oryzias melastigma).</title>
        <authorList>
            <person name="Liang P."/>
            <person name="Saqib H.S.A."/>
            <person name="Ni X."/>
            <person name="Shen Y."/>
        </authorList>
    </citation>
    <scope>NUCLEOTIDE SEQUENCE</scope>
    <source>
        <strain evidence="1">Bigg-433</strain>
    </source>
</reference>
<name>A0A834CJ94_ORYME</name>
<evidence type="ECO:0000313" key="1">
    <source>
        <dbReference type="EMBL" id="KAF6727736.1"/>
    </source>
</evidence>